<dbReference type="PANTHER" id="PTHR34136">
    <property type="match status" value="1"/>
</dbReference>
<dbReference type="RefSeq" id="WP_386365213.1">
    <property type="nucleotide sequence ID" value="NZ_JBHRXZ010000022.1"/>
</dbReference>
<evidence type="ECO:0000313" key="4">
    <source>
        <dbReference type="Proteomes" id="UP001595630"/>
    </source>
</evidence>
<dbReference type="Pfam" id="PF03808">
    <property type="entry name" value="Glyco_tran_WecG"/>
    <property type="match status" value="1"/>
</dbReference>
<name>A0ABV7T7J3_9GAMM</name>
<evidence type="ECO:0000256" key="2">
    <source>
        <dbReference type="ARBA" id="ARBA00022679"/>
    </source>
</evidence>
<dbReference type="EMBL" id="JBHRXZ010000022">
    <property type="protein sequence ID" value="MFC3608567.1"/>
    <property type="molecule type" value="Genomic_DNA"/>
</dbReference>
<protein>
    <submittedName>
        <fullName evidence="3">WecB/TagA/CpsF family glycosyltransferase</fullName>
    </submittedName>
</protein>
<reference evidence="4" key="1">
    <citation type="journal article" date="2019" name="Int. J. Syst. Evol. Microbiol.">
        <title>The Global Catalogue of Microorganisms (GCM) 10K type strain sequencing project: providing services to taxonomists for standard genome sequencing and annotation.</title>
        <authorList>
            <consortium name="The Broad Institute Genomics Platform"/>
            <consortium name="The Broad Institute Genome Sequencing Center for Infectious Disease"/>
            <person name="Wu L."/>
            <person name="Ma J."/>
        </authorList>
    </citation>
    <scope>NUCLEOTIDE SEQUENCE [LARGE SCALE GENOMIC DNA]</scope>
    <source>
        <strain evidence="4">KCTC 42447</strain>
    </source>
</reference>
<evidence type="ECO:0000256" key="1">
    <source>
        <dbReference type="ARBA" id="ARBA00022676"/>
    </source>
</evidence>
<dbReference type="PANTHER" id="PTHR34136:SF1">
    <property type="entry name" value="UDP-N-ACETYL-D-MANNOSAMINURONIC ACID TRANSFERASE"/>
    <property type="match status" value="1"/>
</dbReference>
<gene>
    <name evidence="3" type="ORF">ACFOMF_12335</name>
</gene>
<organism evidence="3 4">
    <name type="scientific">Stutzerimonas tarimensis</name>
    <dbReference type="NCBI Taxonomy" id="1507735"/>
    <lineage>
        <taxon>Bacteria</taxon>
        <taxon>Pseudomonadati</taxon>
        <taxon>Pseudomonadota</taxon>
        <taxon>Gammaproteobacteria</taxon>
        <taxon>Pseudomonadales</taxon>
        <taxon>Pseudomonadaceae</taxon>
        <taxon>Stutzerimonas</taxon>
    </lineage>
</organism>
<keyword evidence="1" id="KW-0328">Glycosyltransferase</keyword>
<dbReference type="InterPro" id="IPR004629">
    <property type="entry name" value="WecG_TagA_CpsF"/>
</dbReference>
<sequence length="273" mass="30835">MIQFILFKIDRCNMGVEGPSGKSYTFLNPFSYLMVRRAGLLTSISRDFVVSYDGISLLWARNFLSSGVVSRASFDDTSIAPAVFMWAKSLELKVGIVGSSMDTICRARQIIFEKYGIEVVECVDGYFSLTSEPAILKRFKACDLVICSLGSPKQELFLMKLRDQGWVGNGYTCGGYFDQLAAADGGDYYPRLMNKLNLRWAYRLYKEPRRLSKRYFLEYPLGLCAFFLDRARGAYRDDAARIANIVVHDLDEAISAQVNTLPEIDRADKKKAS</sequence>
<evidence type="ECO:0000313" key="3">
    <source>
        <dbReference type="EMBL" id="MFC3608567.1"/>
    </source>
</evidence>
<comment type="caution">
    <text evidence="3">The sequence shown here is derived from an EMBL/GenBank/DDBJ whole genome shotgun (WGS) entry which is preliminary data.</text>
</comment>
<keyword evidence="4" id="KW-1185">Reference proteome</keyword>
<dbReference type="CDD" id="cd06533">
    <property type="entry name" value="Glyco_transf_WecG_TagA"/>
    <property type="match status" value="1"/>
</dbReference>
<accession>A0ABV7T7J3</accession>
<keyword evidence="2" id="KW-0808">Transferase</keyword>
<proteinExistence type="predicted"/>
<dbReference type="Proteomes" id="UP001595630">
    <property type="component" value="Unassembled WGS sequence"/>
</dbReference>